<dbReference type="InterPro" id="IPR036162">
    <property type="entry name" value="Resolvase-like_N_sf"/>
</dbReference>
<dbReference type="AlphaFoldDB" id="A0A517U5V4"/>
<dbReference type="GO" id="GO:0000150">
    <property type="term" value="F:DNA strand exchange activity"/>
    <property type="evidence" value="ECO:0007669"/>
    <property type="project" value="InterPro"/>
</dbReference>
<evidence type="ECO:0000256" key="1">
    <source>
        <dbReference type="SAM" id="MobiDB-lite"/>
    </source>
</evidence>
<gene>
    <name evidence="2" type="ORF">I41_52540</name>
</gene>
<dbReference type="Gene3D" id="3.40.50.1390">
    <property type="entry name" value="Resolvase, N-terminal catalytic domain"/>
    <property type="match status" value="1"/>
</dbReference>
<dbReference type="RefSeq" id="WP_145435764.1">
    <property type="nucleotide sequence ID" value="NZ_CP036339.1"/>
</dbReference>
<reference evidence="2 3" key="1">
    <citation type="submission" date="2019-02" db="EMBL/GenBank/DDBJ databases">
        <title>Deep-cultivation of Planctomycetes and their phenomic and genomic characterization uncovers novel biology.</title>
        <authorList>
            <person name="Wiegand S."/>
            <person name="Jogler M."/>
            <person name="Boedeker C."/>
            <person name="Pinto D."/>
            <person name="Vollmers J."/>
            <person name="Rivas-Marin E."/>
            <person name="Kohn T."/>
            <person name="Peeters S.H."/>
            <person name="Heuer A."/>
            <person name="Rast P."/>
            <person name="Oberbeckmann S."/>
            <person name="Bunk B."/>
            <person name="Jeske O."/>
            <person name="Meyerdierks A."/>
            <person name="Storesund J.E."/>
            <person name="Kallscheuer N."/>
            <person name="Luecker S."/>
            <person name="Lage O.M."/>
            <person name="Pohl T."/>
            <person name="Merkel B.J."/>
            <person name="Hornburger P."/>
            <person name="Mueller R.-W."/>
            <person name="Bruemmer F."/>
            <person name="Labrenz M."/>
            <person name="Spormann A.M."/>
            <person name="Op den Camp H."/>
            <person name="Overmann J."/>
            <person name="Amann R."/>
            <person name="Jetten M.S.M."/>
            <person name="Mascher T."/>
            <person name="Medema M.H."/>
            <person name="Devos D.P."/>
            <person name="Kaster A.-K."/>
            <person name="Ovreas L."/>
            <person name="Rohde M."/>
            <person name="Galperin M.Y."/>
            <person name="Jogler C."/>
        </authorList>
    </citation>
    <scope>NUCLEOTIDE SEQUENCE [LARGE SCALE GENOMIC DNA]</scope>
    <source>
        <strain evidence="2 3">I41</strain>
    </source>
</reference>
<protein>
    <recommendedName>
        <fullName evidence="4">Resolvase/invertase-type recombinase catalytic domain-containing protein</fullName>
    </recommendedName>
</protein>
<dbReference type="EMBL" id="CP036339">
    <property type="protein sequence ID" value="QDT76009.1"/>
    <property type="molecule type" value="Genomic_DNA"/>
</dbReference>
<evidence type="ECO:0000313" key="2">
    <source>
        <dbReference type="EMBL" id="QDT76009.1"/>
    </source>
</evidence>
<proteinExistence type="predicted"/>
<sequence>MEAEPLTPIQRRLAAKYPDSPPGIASHFLHALADREPCPYVLHARVSSLSQGYRKNLPPQVSVVRDAALERGFRLIEVVEEEGPGWRTEWGFDRYLLERSIAMAREHNGIVLFESTDRAIRPYGYNGRINPGQQPTKFEFELLMQLTDGVPLVTVYDPDMDWREVKSRQTRRGQEGKNARGGRPVKTQPGDKKRRRGLLEPRARRLHELGYSKADLAAMLGIPESTLRNWIREWRN</sequence>
<evidence type="ECO:0000313" key="3">
    <source>
        <dbReference type="Proteomes" id="UP000317909"/>
    </source>
</evidence>
<dbReference type="Gene3D" id="1.10.10.10">
    <property type="entry name" value="Winged helix-like DNA-binding domain superfamily/Winged helix DNA-binding domain"/>
    <property type="match status" value="1"/>
</dbReference>
<dbReference type="KEGG" id="llh:I41_52540"/>
<organism evidence="2 3">
    <name type="scientific">Lacipirellula limnantheis</name>
    <dbReference type="NCBI Taxonomy" id="2528024"/>
    <lineage>
        <taxon>Bacteria</taxon>
        <taxon>Pseudomonadati</taxon>
        <taxon>Planctomycetota</taxon>
        <taxon>Planctomycetia</taxon>
        <taxon>Pirellulales</taxon>
        <taxon>Lacipirellulaceae</taxon>
        <taxon>Lacipirellula</taxon>
    </lineage>
</organism>
<name>A0A517U5V4_9BACT</name>
<feature type="compositionally biased region" description="Basic and acidic residues" evidence="1">
    <location>
        <begin position="164"/>
        <end position="178"/>
    </location>
</feature>
<evidence type="ECO:0008006" key="4">
    <source>
        <dbReference type="Google" id="ProtNLM"/>
    </source>
</evidence>
<keyword evidence="3" id="KW-1185">Reference proteome</keyword>
<accession>A0A517U5V4</accession>
<dbReference type="Pfam" id="PF13384">
    <property type="entry name" value="HTH_23"/>
    <property type="match status" value="1"/>
</dbReference>
<dbReference type="InterPro" id="IPR036388">
    <property type="entry name" value="WH-like_DNA-bd_sf"/>
</dbReference>
<dbReference type="GO" id="GO:0003677">
    <property type="term" value="F:DNA binding"/>
    <property type="evidence" value="ECO:0007669"/>
    <property type="project" value="InterPro"/>
</dbReference>
<dbReference type="OrthoDB" id="2290206at2"/>
<dbReference type="Proteomes" id="UP000317909">
    <property type="component" value="Chromosome"/>
</dbReference>
<feature type="region of interest" description="Disordered" evidence="1">
    <location>
        <begin position="164"/>
        <end position="199"/>
    </location>
</feature>